<dbReference type="PANTHER" id="PTHR33258:SF1">
    <property type="entry name" value="TRANSPOSASE INSL FOR INSERTION SEQUENCE ELEMENT IS186A-RELATED"/>
    <property type="match status" value="1"/>
</dbReference>
<proteinExistence type="predicted"/>
<dbReference type="AlphaFoldDB" id="T0ZWV7"/>
<feature type="domain" description="DUF4372" evidence="1">
    <location>
        <begin position="4"/>
        <end position="76"/>
    </location>
</feature>
<name>T0ZWV7_9ZZZZ</name>
<organism evidence="2">
    <name type="scientific">mine drainage metagenome</name>
    <dbReference type="NCBI Taxonomy" id="410659"/>
    <lineage>
        <taxon>unclassified sequences</taxon>
        <taxon>metagenomes</taxon>
        <taxon>ecological metagenomes</taxon>
    </lineage>
</organism>
<dbReference type="InterPro" id="IPR025399">
    <property type="entry name" value="DUF4372"/>
</dbReference>
<dbReference type="EMBL" id="AUZY01011490">
    <property type="protein sequence ID" value="EQD34440.1"/>
    <property type="molecule type" value="Genomic_DNA"/>
</dbReference>
<dbReference type="PANTHER" id="PTHR33258">
    <property type="entry name" value="TRANSPOSASE INSL FOR INSERTION SEQUENCE ELEMENT IS186A-RELATED"/>
    <property type="match status" value="1"/>
</dbReference>
<gene>
    <name evidence="2" type="ORF">B1B_17204</name>
</gene>
<feature type="non-terminal residue" evidence="2">
    <location>
        <position position="188"/>
    </location>
</feature>
<accession>T0ZWV7</accession>
<evidence type="ECO:0000313" key="2">
    <source>
        <dbReference type="EMBL" id="EQD34440.1"/>
    </source>
</evidence>
<reference evidence="2" key="1">
    <citation type="submission" date="2013-08" db="EMBL/GenBank/DDBJ databases">
        <authorList>
            <person name="Mendez C."/>
            <person name="Richter M."/>
            <person name="Ferrer M."/>
            <person name="Sanchez J."/>
        </authorList>
    </citation>
    <scope>NUCLEOTIDE SEQUENCE</scope>
</reference>
<dbReference type="Pfam" id="PF14294">
    <property type="entry name" value="DUF4372"/>
    <property type="match status" value="1"/>
</dbReference>
<sequence length="188" mass="21465">MHIGKTLFAQLMDFLPWTTFQRIVCRYDGNRGVSTFTCAEQFRAMAFAQLTYRESLRDIEVCLSAQAEKLYHMGFRVPVKRSTLADANEKRDWRLFSDFAQVLIRQARPLYASDTLDIGDLDAMVYAMDSTTIDLCLALFDWAPFRSTKAAIKLHTVIDLHGSIPSFIHISDGKNARCQRARSSDLRA</sequence>
<evidence type="ECO:0000259" key="1">
    <source>
        <dbReference type="Pfam" id="PF14294"/>
    </source>
</evidence>
<comment type="caution">
    <text evidence="2">The sequence shown here is derived from an EMBL/GenBank/DDBJ whole genome shotgun (WGS) entry which is preliminary data.</text>
</comment>
<protein>
    <submittedName>
        <fullName evidence="2">Transposase IS4 family protein</fullName>
    </submittedName>
</protein>
<reference evidence="2" key="2">
    <citation type="journal article" date="2014" name="ISME J.">
        <title>Microbial stratification in low pH oxic and suboxic macroscopic growths along an acid mine drainage.</title>
        <authorList>
            <person name="Mendez-Garcia C."/>
            <person name="Mesa V."/>
            <person name="Sprenger R.R."/>
            <person name="Richter M."/>
            <person name="Diez M.S."/>
            <person name="Solano J."/>
            <person name="Bargiela R."/>
            <person name="Golyshina O.V."/>
            <person name="Manteca A."/>
            <person name="Ramos J.L."/>
            <person name="Gallego J.R."/>
            <person name="Llorente I."/>
            <person name="Martins Dos Santos V.A."/>
            <person name="Jensen O.N."/>
            <person name="Pelaez A.I."/>
            <person name="Sanchez J."/>
            <person name="Ferrer M."/>
        </authorList>
    </citation>
    <scope>NUCLEOTIDE SEQUENCE</scope>
</reference>